<feature type="compositionally biased region" description="Basic and acidic residues" evidence="2">
    <location>
        <begin position="49"/>
        <end position="64"/>
    </location>
</feature>
<evidence type="ECO:0000313" key="4">
    <source>
        <dbReference type="WBParaSite" id="jg4902"/>
    </source>
</evidence>
<feature type="compositionally biased region" description="Basic and acidic residues" evidence="2">
    <location>
        <begin position="132"/>
        <end position="142"/>
    </location>
</feature>
<dbReference type="AlphaFoldDB" id="A0A915EFX1"/>
<name>A0A915EFX1_9BILA</name>
<keyword evidence="1" id="KW-0175">Coiled coil</keyword>
<evidence type="ECO:0000256" key="2">
    <source>
        <dbReference type="SAM" id="MobiDB-lite"/>
    </source>
</evidence>
<proteinExistence type="predicted"/>
<feature type="compositionally biased region" description="Basic residues" evidence="2">
    <location>
        <begin position="65"/>
        <end position="81"/>
    </location>
</feature>
<evidence type="ECO:0000313" key="3">
    <source>
        <dbReference type="Proteomes" id="UP000887574"/>
    </source>
</evidence>
<dbReference type="WBParaSite" id="jg4902">
    <property type="protein sequence ID" value="jg4902"/>
    <property type="gene ID" value="jg4902"/>
</dbReference>
<feature type="region of interest" description="Disordered" evidence="2">
    <location>
        <begin position="49"/>
        <end position="142"/>
    </location>
</feature>
<feature type="coiled-coil region" evidence="1">
    <location>
        <begin position="6"/>
        <end position="40"/>
    </location>
</feature>
<accession>A0A915EFX1</accession>
<keyword evidence="3" id="KW-1185">Reference proteome</keyword>
<reference evidence="4" key="1">
    <citation type="submission" date="2022-11" db="UniProtKB">
        <authorList>
            <consortium name="WormBaseParasite"/>
        </authorList>
    </citation>
    <scope>IDENTIFICATION</scope>
</reference>
<organism evidence="3 4">
    <name type="scientific">Ditylenchus dipsaci</name>
    <dbReference type="NCBI Taxonomy" id="166011"/>
    <lineage>
        <taxon>Eukaryota</taxon>
        <taxon>Metazoa</taxon>
        <taxon>Ecdysozoa</taxon>
        <taxon>Nematoda</taxon>
        <taxon>Chromadorea</taxon>
        <taxon>Rhabditida</taxon>
        <taxon>Tylenchina</taxon>
        <taxon>Tylenchomorpha</taxon>
        <taxon>Sphaerularioidea</taxon>
        <taxon>Anguinidae</taxon>
        <taxon>Anguininae</taxon>
        <taxon>Ditylenchus</taxon>
    </lineage>
</organism>
<evidence type="ECO:0000256" key="1">
    <source>
        <dbReference type="SAM" id="Coils"/>
    </source>
</evidence>
<dbReference type="Proteomes" id="UP000887574">
    <property type="component" value="Unplaced"/>
</dbReference>
<protein>
    <submittedName>
        <fullName evidence="4">Uncharacterized protein</fullName>
    </submittedName>
</protein>
<sequence>MSTRELAHLNKNVNKVKQELKSLKKSITNLQEQVSQLSISLAARHNQDHFAARKDYRPRQFDHRQYHRRSRSRSPHQHQRASYRSQSRPAQRYERSQSRPAIRGPEKFAPRLTDTSPKEPSSSSSSDCFSPKQDEKDSKENN</sequence>